<keyword evidence="3" id="KW-1185">Reference proteome</keyword>
<feature type="chain" id="PRO_5009663804" description="Spore-associated protein A" evidence="1">
    <location>
        <begin position="31"/>
        <end position="137"/>
    </location>
</feature>
<evidence type="ECO:0000313" key="2">
    <source>
        <dbReference type="EMBL" id="OJF13040.1"/>
    </source>
</evidence>
<proteinExistence type="predicted"/>
<keyword evidence="1" id="KW-0732">Signal</keyword>
<dbReference type="AlphaFoldDB" id="A0A1K0FJX7"/>
<protein>
    <recommendedName>
        <fullName evidence="4">Spore-associated protein A</fullName>
    </recommendedName>
</protein>
<accession>A0A1K0FJX7</accession>
<evidence type="ECO:0008006" key="4">
    <source>
        <dbReference type="Google" id="ProtNLM"/>
    </source>
</evidence>
<feature type="signal peptide" evidence="1">
    <location>
        <begin position="1"/>
        <end position="30"/>
    </location>
</feature>
<evidence type="ECO:0000313" key="3">
    <source>
        <dbReference type="Proteomes" id="UP000182486"/>
    </source>
</evidence>
<dbReference type="EMBL" id="MEIA01000178">
    <property type="protein sequence ID" value="OJF13040.1"/>
    <property type="molecule type" value="Genomic_DNA"/>
</dbReference>
<dbReference type="Proteomes" id="UP000182486">
    <property type="component" value="Unassembled WGS sequence"/>
</dbReference>
<evidence type="ECO:0000256" key="1">
    <source>
        <dbReference type="SAM" id="SignalP"/>
    </source>
</evidence>
<gene>
    <name evidence="2" type="ORF">BG844_17440</name>
</gene>
<name>A0A1K0FJX7_9ACTN</name>
<organism evidence="2 3">
    <name type="scientific">Couchioplanes caeruleus subsp. caeruleus</name>
    <dbReference type="NCBI Taxonomy" id="56427"/>
    <lineage>
        <taxon>Bacteria</taxon>
        <taxon>Bacillati</taxon>
        <taxon>Actinomycetota</taxon>
        <taxon>Actinomycetes</taxon>
        <taxon>Micromonosporales</taxon>
        <taxon>Micromonosporaceae</taxon>
        <taxon>Couchioplanes</taxon>
    </lineage>
</organism>
<sequence length="137" mass="14412">MKLVRKLAGTGAALALAATGLAVTAAPAQAASYNGACGAGYRVIDQLRVGGTGTGTAYLTYNNGWNCVVTVSDTPGKRDWMVASIALSKNGDWIDDEGYYTKYAGPVYVYAPNACIDWGGTVGYKGMTWLEWNDHCG</sequence>
<reference evidence="2 3" key="1">
    <citation type="submission" date="2016-09" db="EMBL/GenBank/DDBJ databases">
        <title>Couchioplanes caeruleus draft genome sequence.</title>
        <authorList>
            <person name="Sheehan J."/>
            <person name="Caffrey P."/>
        </authorList>
    </citation>
    <scope>NUCLEOTIDE SEQUENCE [LARGE SCALE GENOMIC DNA]</scope>
    <source>
        <strain evidence="2 3">DSM 43634</strain>
    </source>
</reference>
<dbReference type="RefSeq" id="WP_071806395.1">
    <property type="nucleotide sequence ID" value="NZ_MEIA01000178.1"/>
</dbReference>
<comment type="caution">
    <text evidence="2">The sequence shown here is derived from an EMBL/GenBank/DDBJ whole genome shotgun (WGS) entry which is preliminary data.</text>
</comment>